<comment type="caution">
    <text evidence="1">The sequence shown here is derived from an EMBL/GenBank/DDBJ whole genome shotgun (WGS) entry which is preliminary data.</text>
</comment>
<dbReference type="EMBL" id="BAABEP010000094">
    <property type="protein sequence ID" value="GAA3761709.1"/>
    <property type="molecule type" value="Genomic_DNA"/>
</dbReference>
<evidence type="ECO:0000313" key="1">
    <source>
        <dbReference type="EMBL" id="GAA3761709.1"/>
    </source>
</evidence>
<protein>
    <submittedName>
        <fullName evidence="1">PD40 domain-containing protein</fullName>
    </submittedName>
</protein>
<dbReference type="InterPro" id="IPR011659">
    <property type="entry name" value="WD40"/>
</dbReference>
<sequence>MTDGEHTGDGPRGRTLVAGRRTVVWTATTGPGAPEPLHETDRVLLEAPNWSHDGGSLLLNGDGLLWRLDVREGAEPTVVELRGVPPINNDHVLSPDGATVYVSGADGHLYAAPADGGDGVRLTEDDTVHHYLHGVSPDGTTLAHVLIPRGVPGAPGRLALMPAAGGPSRVLDTGEGHIDGPEYSPDGSWILFNTEAFTEAPGHAQLARVPALGGPAERLLASDTVDWFPHVSPDGRYATYLSFPSGTLGHPADLDVTVRLVGTDDWAAPVRSHALFGGQGTLNVNSWAPDSERFAFVSYPLTGR</sequence>
<proteinExistence type="predicted"/>
<dbReference type="InterPro" id="IPR011042">
    <property type="entry name" value="6-blade_b-propeller_TolB-like"/>
</dbReference>
<dbReference type="SUPFAM" id="SSF69304">
    <property type="entry name" value="Tricorn protease N-terminal domain"/>
    <property type="match status" value="1"/>
</dbReference>
<keyword evidence="2" id="KW-1185">Reference proteome</keyword>
<gene>
    <name evidence="1" type="ORF">GCM10023082_64480</name>
</gene>
<name>A0ABP7GGJ5_9ACTN</name>
<dbReference type="Proteomes" id="UP001499884">
    <property type="component" value="Unassembled WGS sequence"/>
</dbReference>
<organism evidence="1 2">
    <name type="scientific">Streptomyces tremellae</name>
    <dbReference type="NCBI Taxonomy" id="1124239"/>
    <lineage>
        <taxon>Bacteria</taxon>
        <taxon>Bacillati</taxon>
        <taxon>Actinomycetota</taxon>
        <taxon>Actinomycetes</taxon>
        <taxon>Kitasatosporales</taxon>
        <taxon>Streptomycetaceae</taxon>
        <taxon>Streptomyces</taxon>
    </lineage>
</organism>
<evidence type="ECO:0000313" key="2">
    <source>
        <dbReference type="Proteomes" id="UP001499884"/>
    </source>
</evidence>
<dbReference type="Gene3D" id="2.120.10.30">
    <property type="entry name" value="TolB, C-terminal domain"/>
    <property type="match status" value="1"/>
</dbReference>
<dbReference type="RefSeq" id="WP_345655457.1">
    <property type="nucleotide sequence ID" value="NZ_BAABEP010000094.1"/>
</dbReference>
<dbReference type="Pfam" id="PF07676">
    <property type="entry name" value="PD40"/>
    <property type="match status" value="1"/>
</dbReference>
<reference evidence="2" key="1">
    <citation type="journal article" date="2019" name="Int. J. Syst. Evol. Microbiol.">
        <title>The Global Catalogue of Microorganisms (GCM) 10K type strain sequencing project: providing services to taxonomists for standard genome sequencing and annotation.</title>
        <authorList>
            <consortium name="The Broad Institute Genomics Platform"/>
            <consortium name="The Broad Institute Genome Sequencing Center for Infectious Disease"/>
            <person name="Wu L."/>
            <person name="Ma J."/>
        </authorList>
    </citation>
    <scope>NUCLEOTIDE SEQUENCE [LARGE SCALE GENOMIC DNA]</scope>
    <source>
        <strain evidence="2">JCM 30846</strain>
    </source>
</reference>
<accession>A0ABP7GGJ5</accession>